<keyword evidence="6" id="KW-1185">Reference proteome</keyword>
<comment type="similarity">
    <text evidence="1">Belongs to the Gfo/Idh/MocA family.</text>
</comment>
<dbReference type="Pfam" id="PF01408">
    <property type="entry name" value="GFO_IDH_MocA"/>
    <property type="match status" value="1"/>
</dbReference>
<dbReference type="Proteomes" id="UP000306985">
    <property type="component" value="Unassembled WGS sequence"/>
</dbReference>
<reference evidence="5 6" key="1">
    <citation type="submission" date="2019-05" db="EMBL/GenBank/DDBJ databases">
        <title>Nakamurella sp. N5BH11, whole genome shotgun sequence.</title>
        <authorList>
            <person name="Tuo L."/>
        </authorList>
    </citation>
    <scope>NUCLEOTIDE SEQUENCE [LARGE SCALE GENOMIC DNA]</scope>
    <source>
        <strain evidence="5 6">N5BH11</strain>
    </source>
</reference>
<comment type="caution">
    <text evidence="5">The sequence shown here is derived from an EMBL/GenBank/DDBJ whole genome shotgun (WGS) entry which is preliminary data.</text>
</comment>
<evidence type="ECO:0000313" key="6">
    <source>
        <dbReference type="Proteomes" id="UP000306985"/>
    </source>
</evidence>
<protein>
    <submittedName>
        <fullName evidence="5">Gfo/Idh/MocA family oxidoreductase</fullName>
    </submittedName>
</protein>
<dbReference type="SUPFAM" id="SSF51735">
    <property type="entry name" value="NAD(P)-binding Rossmann-fold domains"/>
    <property type="match status" value="1"/>
</dbReference>
<dbReference type="Pfam" id="PF22725">
    <property type="entry name" value="GFO_IDH_MocA_C3"/>
    <property type="match status" value="1"/>
</dbReference>
<dbReference type="GO" id="GO:0016491">
    <property type="term" value="F:oxidoreductase activity"/>
    <property type="evidence" value="ECO:0007669"/>
    <property type="project" value="UniProtKB-KW"/>
</dbReference>
<dbReference type="EMBL" id="SZZH01000002">
    <property type="protein sequence ID" value="TKV59197.1"/>
    <property type="molecule type" value="Genomic_DNA"/>
</dbReference>
<proteinExistence type="inferred from homology"/>
<sequence length="345" mass="36569">MTGFPTALPTSRVPDPRAAPSVRWGVIGTGWIAERFVGALLRNTGQQVVAIGSRDVARSREFAGRFGVSGAYGSYEELVAAPDVDVVYVATPHNAHRPCARLVLEAGKHVLVEKPIGLNAAEAQELADLADERGLFCMEALWSLFLPKFDVIRQLMADGVLGTIGTVLADMGEWFPGSHRILRADLAGGPLLDLGTYPVMFANWILGSDLSVTAIGQPHPAGVNGQVGALLADAAGHQAVVHSTLGGLTPTTATVAGTSASLFLDGPFYQPGTFTLVAADGSARLRYEEEAVAHEALHFQAAEVARCISEGRTQSAIRPLADSIATLRVIDEIRRQLGIVFAEER</sequence>
<dbReference type="AlphaFoldDB" id="A0A4U6QFX7"/>
<evidence type="ECO:0000259" key="3">
    <source>
        <dbReference type="Pfam" id="PF01408"/>
    </source>
</evidence>
<dbReference type="InterPro" id="IPR000683">
    <property type="entry name" value="Gfo/Idh/MocA-like_OxRdtase_N"/>
</dbReference>
<dbReference type="GO" id="GO:0000166">
    <property type="term" value="F:nucleotide binding"/>
    <property type="evidence" value="ECO:0007669"/>
    <property type="project" value="InterPro"/>
</dbReference>
<feature type="domain" description="Gfo/Idh/MocA-like oxidoreductase N-terminal" evidence="3">
    <location>
        <begin position="22"/>
        <end position="138"/>
    </location>
</feature>
<dbReference type="PANTHER" id="PTHR22604">
    <property type="entry name" value="OXIDOREDUCTASES"/>
    <property type="match status" value="1"/>
</dbReference>
<dbReference type="InterPro" id="IPR050984">
    <property type="entry name" value="Gfo/Idh/MocA_domain"/>
</dbReference>
<evidence type="ECO:0000259" key="4">
    <source>
        <dbReference type="Pfam" id="PF22725"/>
    </source>
</evidence>
<dbReference type="Gene3D" id="3.30.360.10">
    <property type="entry name" value="Dihydrodipicolinate Reductase, domain 2"/>
    <property type="match status" value="1"/>
</dbReference>
<dbReference type="InterPro" id="IPR055170">
    <property type="entry name" value="GFO_IDH_MocA-like_dom"/>
</dbReference>
<dbReference type="InterPro" id="IPR036291">
    <property type="entry name" value="NAD(P)-bd_dom_sf"/>
</dbReference>
<dbReference type="SUPFAM" id="SSF55347">
    <property type="entry name" value="Glyceraldehyde-3-phosphate dehydrogenase-like, C-terminal domain"/>
    <property type="match status" value="1"/>
</dbReference>
<keyword evidence="2" id="KW-0560">Oxidoreductase</keyword>
<accession>A0A4U6QFX7</accession>
<evidence type="ECO:0000256" key="2">
    <source>
        <dbReference type="ARBA" id="ARBA00023002"/>
    </source>
</evidence>
<evidence type="ECO:0000313" key="5">
    <source>
        <dbReference type="EMBL" id="TKV59197.1"/>
    </source>
</evidence>
<dbReference type="RefSeq" id="WP_137449812.1">
    <property type="nucleotide sequence ID" value="NZ_SZZH01000002.1"/>
</dbReference>
<gene>
    <name evidence="5" type="ORF">FDO65_11235</name>
</gene>
<dbReference type="OrthoDB" id="9815825at2"/>
<dbReference type="Gene3D" id="3.40.50.720">
    <property type="entry name" value="NAD(P)-binding Rossmann-like Domain"/>
    <property type="match status" value="1"/>
</dbReference>
<organism evidence="5 6">
    <name type="scientific">Nakamurella flava</name>
    <dbReference type="NCBI Taxonomy" id="2576308"/>
    <lineage>
        <taxon>Bacteria</taxon>
        <taxon>Bacillati</taxon>
        <taxon>Actinomycetota</taxon>
        <taxon>Actinomycetes</taxon>
        <taxon>Nakamurellales</taxon>
        <taxon>Nakamurellaceae</taxon>
        <taxon>Nakamurella</taxon>
    </lineage>
</organism>
<dbReference type="PANTHER" id="PTHR22604:SF105">
    <property type="entry name" value="TRANS-1,2-DIHYDROBENZENE-1,2-DIOL DEHYDROGENASE"/>
    <property type="match status" value="1"/>
</dbReference>
<name>A0A4U6QFX7_9ACTN</name>
<evidence type="ECO:0000256" key="1">
    <source>
        <dbReference type="ARBA" id="ARBA00010928"/>
    </source>
</evidence>
<feature type="domain" description="GFO/IDH/MocA-like oxidoreductase" evidence="4">
    <location>
        <begin position="152"/>
        <end position="262"/>
    </location>
</feature>